<name>A0A0F9I834_9ZZZZ</name>
<evidence type="ECO:0000313" key="1">
    <source>
        <dbReference type="EMBL" id="KKM15824.1"/>
    </source>
</evidence>
<sequence length="81" mass="9210">MTDYPEYKKSLWMCLNAKVSKKGKGIFCKVGHSLRKGQKTIHILEAQSGKPLELKVCQTCESYTEMGAPLLDYERGWENSP</sequence>
<organism evidence="1">
    <name type="scientific">marine sediment metagenome</name>
    <dbReference type="NCBI Taxonomy" id="412755"/>
    <lineage>
        <taxon>unclassified sequences</taxon>
        <taxon>metagenomes</taxon>
        <taxon>ecological metagenomes</taxon>
    </lineage>
</organism>
<reference evidence="1" key="1">
    <citation type="journal article" date="2015" name="Nature">
        <title>Complex archaea that bridge the gap between prokaryotes and eukaryotes.</title>
        <authorList>
            <person name="Spang A."/>
            <person name="Saw J.H."/>
            <person name="Jorgensen S.L."/>
            <person name="Zaremba-Niedzwiedzka K."/>
            <person name="Martijn J."/>
            <person name="Lind A.E."/>
            <person name="van Eijk R."/>
            <person name="Schleper C."/>
            <person name="Guy L."/>
            <person name="Ettema T.J."/>
        </authorList>
    </citation>
    <scope>NUCLEOTIDE SEQUENCE</scope>
</reference>
<dbReference type="EMBL" id="LAZR01014815">
    <property type="protein sequence ID" value="KKM15824.1"/>
    <property type="molecule type" value="Genomic_DNA"/>
</dbReference>
<gene>
    <name evidence="1" type="ORF">LCGC14_1692140</name>
</gene>
<accession>A0A0F9I834</accession>
<comment type="caution">
    <text evidence="1">The sequence shown here is derived from an EMBL/GenBank/DDBJ whole genome shotgun (WGS) entry which is preliminary data.</text>
</comment>
<proteinExistence type="predicted"/>
<protein>
    <submittedName>
        <fullName evidence="1">Uncharacterized protein</fullName>
    </submittedName>
</protein>
<dbReference type="AlphaFoldDB" id="A0A0F9I834"/>